<dbReference type="EMBL" id="CP036287">
    <property type="protein sequence ID" value="QDU69898.1"/>
    <property type="molecule type" value="Genomic_DNA"/>
</dbReference>
<dbReference type="Proteomes" id="UP000316921">
    <property type="component" value="Chromosome"/>
</dbReference>
<sequence length="254" mass="28159">MVESTPADSGLEGRLPCRVGVYGGERPRRGKSVGPKAAMRAMLHGSRAHPLRTCVRRGSSTRDRLRNSNAVARVFAEAHSQKLKFNGTRRAPWIRIEVAPRWNPFPRTDRGCPCARKPPQFPTASRPARRSLPDRCLPHRLRWSPATPPASNSHRSLTLRRRLTLGTQARWPPATTAVLRSADLARFRSRTAAHSARASLLPATSFPRARVPLPPRSSGQAPCRAFTPRSLLWTRPDPIPRVGGPFALRLLVAL</sequence>
<evidence type="ECO:0000313" key="1">
    <source>
        <dbReference type="EMBL" id="QDU69898.1"/>
    </source>
</evidence>
<gene>
    <name evidence="1" type="ORF">Pla133_50210</name>
</gene>
<dbReference type="AlphaFoldDB" id="A0A518BSF7"/>
<reference evidence="1 2" key="1">
    <citation type="submission" date="2019-02" db="EMBL/GenBank/DDBJ databases">
        <title>Deep-cultivation of Planctomycetes and their phenomic and genomic characterization uncovers novel biology.</title>
        <authorList>
            <person name="Wiegand S."/>
            <person name="Jogler M."/>
            <person name="Boedeker C."/>
            <person name="Pinto D."/>
            <person name="Vollmers J."/>
            <person name="Rivas-Marin E."/>
            <person name="Kohn T."/>
            <person name="Peeters S.H."/>
            <person name="Heuer A."/>
            <person name="Rast P."/>
            <person name="Oberbeckmann S."/>
            <person name="Bunk B."/>
            <person name="Jeske O."/>
            <person name="Meyerdierks A."/>
            <person name="Storesund J.E."/>
            <person name="Kallscheuer N."/>
            <person name="Luecker S."/>
            <person name="Lage O.M."/>
            <person name="Pohl T."/>
            <person name="Merkel B.J."/>
            <person name="Hornburger P."/>
            <person name="Mueller R.-W."/>
            <person name="Bruemmer F."/>
            <person name="Labrenz M."/>
            <person name="Spormann A.M."/>
            <person name="Op den Camp H."/>
            <person name="Overmann J."/>
            <person name="Amann R."/>
            <person name="Jetten M.S.M."/>
            <person name="Mascher T."/>
            <person name="Medema M.H."/>
            <person name="Devos D.P."/>
            <person name="Kaster A.-K."/>
            <person name="Ovreas L."/>
            <person name="Rohde M."/>
            <person name="Galperin M.Y."/>
            <person name="Jogler C."/>
        </authorList>
    </citation>
    <scope>NUCLEOTIDE SEQUENCE [LARGE SCALE GENOMIC DNA]</scope>
    <source>
        <strain evidence="1 2">Pla133</strain>
    </source>
</reference>
<protein>
    <submittedName>
        <fullName evidence="1">Uncharacterized protein</fullName>
    </submittedName>
</protein>
<name>A0A518BSF7_9BACT</name>
<evidence type="ECO:0000313" key="2">
    <source>
        <dbReference type="Proteomes" id="UP000316921"/>
    </source>
</evidence>
<organism evidence="1 2">
    <name type="scientific">Engelhardtia mirabilis</name>
    <dbReference type="NCBI Taxonomy" id="2528011"/>
    <lineage>
        <taxon>Bacteria</taxon>
        <taxon>Pseudomonadati</taxon>
        <taxon>Planctomycetota</taxon>
        <taxon>Planctomycetia</taxon>
        <taxon>Planctomycetia incertae sedis</taxon>
        <taxon>Engelhardtia</taxon>
    </lineage>
</organism>
<proteinExistence type="predicted"/>
<keyword evidence="2" id="KW-1185">Reference proteome</keyword>
<accession>A0A518BSF7</accession>
<dbReference type="KEGG" id="pbap:Pla133_50210"/>